<evidence type="ECO:0000259" key="3">
    <source>
        <dbReference type="PROSITE" id="PS50158"/>
    </source>
</evidence>
<dbReference type="InterPro" id="IPR036875">
    <property type="entry name" value="Znf_CCHC_sf"/>
</dbReference>
<evidence type="ECO:0000256" key="2">
    <source>
        <dbReference type="SAM" id="MobiDB-lite"/>
    </source>
</evidence>
<evidence type="ECO:0000256" key="1">
    <source>
        <dbReference type="PROSITE-ProRule" id="PRU00047"/>
    </source>
</evidence>
<feature type="domain" description="CCHC-type" evidence="3">
    <location>
        <begin position="39"/>
        <end position="53"/>
    </location>
</feature>
<dbReference type="Proteomes" id="UP001327560">
    <property type="component" value="Chromosome 8"/>
</dbReference>
<accession>A0AAQ3KZ95</accession>
<dbReference type="PROSITE" id="PS50158">
    <property type="entry name" value="ZF_CCHC"/>
    <property type="match status" value="1"/>
</dbReference>
<keyword evidence="5" id="KW-1185">Reference proteome</keyword>
<protein>
    <recommendedName>
        <fullName evidence="3">CCHC-type domain-containing protein</fullName>
    </recommendedName>
</protein>
<dbReference type="SUPFAM" id="SSF57756">
    <property type="entry name" value="Retrovirus zinc finger-like domains"/>
    <property type="match status" value="1"/>
</dbReference>
<feature type="region of interest" description="Disordered" evidence="2">
    <location>
        <begin position="1"/>
        <end position="30"/>
    </location>
</feature>
<dbReference type="EMBL" id="CP136897">
    <property type="protein sequence ID" value="WOL17778.1"/>
    <property type="molecule type" value="Genomic_DNA"/>
</dbReference>
<reference evidence="4 5" key="1">
    <citation type="submission" date="2023-10" db="EMBL/GenBank/DDBJ databases">
        <title>Chromosome-scale genome assembly provides insights into flower coloration mechanisms of Canna indica.</title>
        <authorList>
            <person name="Li C."/>
        </authorList>
    </citation>
    <scope>NUCLEOTIDE SEQUENCE [LARGE SCALE GENOMIC DNA]</scope>
    <source>
        <tissue evidence="4">Flower</tissue>
    </source>
</reference>
<name>A0AAQ3KZ95_9LILI</name>
<keyword evidence="1" id="KW-0863">Zinc-finger</keyword>
<organism evidence="4 5">
    <name type="scientific">Canna indica</name>
    <name type="common">Indian-shot</name>
    <dbReference type="NCBI Taxonomy" id="4628"/>
    <lineage>
        <taxon>Eukaryota</taxon>
        <taxon>Viridiplantae</taxon>
        <taxon>Streptophyta</taxon>
        <taxon>Embryophyta</taxon>
        <taxon>Tracheophyta</taxon>
        <taxon>Spermatophyta</taxon>
        <taxon>Magnoliopsida</taxon>
        <taxon>Liliopsida</taxon>
        <taxon>Zingiberales</taxon>
        <taxon>Cannaceae</taxon>
        <taxon>Canna</taxon>
    </lineage>
</organism>
<keyword evidence="1" id="KW-0479">Metal-binding</keyword>
<feature type="compositionally biased region" description="Basic and acidic residues" evidence="2">
    <location>
        <begin position="1"/>
        <end position="21"/>
    </location>
</feature>
<keyword evidence="1" id="KW-0862">Zinc</keyword>
<sequence>MPKEPSDPSDPKVRFQSKEKGGLPGVMPSVGEAGSRMLCFKCGRVGHKEENCKLTEKIQEQTKDKMEEDVSLKKDEDLLGPWVQIQRKRRPGFKGNKKEEAKLHNSFMILDNPTFEEGNQKEKNDLGVNKKALDIAIIPEKENFPIWGKVSKEKKTMNKTSKEVGMDNIREEDLGDINLKDLSWGSITSEESSQLEKSISIEEIWKALTNMGRGKSPGKDGSIVEFFLHN</sequence>
<dbReference type="AlphaFoldDB" id="A0AAQ3KZ95"/>
<proteinExistence type="predicted"/>
<evidence type="ECO:0000313" key="5">
    <source>
        <dbReference type="Proteomes" id="UP001327560"/>
    </source>
</evidence>
<dbReference type="InterPro" id="IPR001878">
    <property type="entry name" value="Znf_CCHC"/>
</dbReference>
<gene>
    <name evidence="4" type="ORF">Cni_G26571</name>
</gene>
<dbReference type="GO" id="GO:0008270">
    <property type="term" value="F:zinc ion binding"/>
    <property type="evidence" value="ECO:0007669"/>
    <property type="project" value="UniProtKB-KW"/>
</dbReference>
<dbReference type="GO" id="GO:0003676">
    <property type="term" value="F:nucleic acid binding"/>
    <property type="evidence" value="ECO:0007669"/>
    <property type="project" value="InterPro"/>
</dbReference>
<evidence type="ECO:0000313" key="4">
    <source>
        <dbReference type="EMBL" id="WOL17778.1"/>
    </source>
</evidence>